<proteinExistence type="predicted"/>
<evidence type="ECO:0000256" key="2">
    <source>
        <dbReference type="SAM" id="SignalP"/>
    </source>
</evidence>
<feature type="transmembrane region" description="Helical" evidence="1">
    <location>
        <begin position="39"/>
        <end position="60"/>
    </location>
</feature>
<dbReference type="RefSeq" id="WP_035630743.1">
    <property type="nucleotide sequence ID" value="NZ_AVCS01000006.1"/>
</dbReference>
<keyword evidence="4" id="KW-1185">Reference proteome</keyword>
<evidence type="ECO:0000256" key="1">
    <source>
        <dbReference type="SAM" id="Phobius"/>
    </source>
</evidence>
<organism evidence="3 4">
    <name type="scientific">Flavobacterium enshiense DK69</name>
    <dbReference type="NCBI Taxonomy" id="1107311"/>
    <lineage>
        <taxon>Bacteria</taxon>
        <taxon>Pseudomonadati</taxon>
        <taxon>Bacteroidota</taxon>
        <taxon>Flavobacteriia</taxon>
        <taxon>Flavobacteriales</taxon>
        <taxon>Flavobacteriaceae</taxon>
        <taxon>Flavobacterium</taxon>
    </lineage>
</organism>
<protein>
    <recommendedName>
        <fullName evidence="5">Signal peptidase</fullName>
    </recommendedName>
</protein>
<evidence type="ECO:0000313" key="3">
    <source>
        <dbReference type="EMBL" id="KGO94477.1"/>
    </source>
</evidence>
<dbReference type="EMBL" id="JRLZ01000016">
    <property type="protein sequence ID" value="KGO94477.1"/>
    <property type="molecule type" value="Genomic_DNA"/>
</dbReference>
<dbReference type="PATRIC" id="fig|1107311.5.peg.1119"/>
<reference evidence="4" key="1">
    <citation type="submission" date="2013-09" db="EMBL/GenBank/DDBJ databases">
        <authorList>
            <person name="Zeng Z."/>
            <person name="Chen C."/>
        </authorList>
    </citation>
    <scope>NUCLEOTIDE SEQUENCE [LARGE SCALE GENOMIC DNA]</scope>
    <source>
        <strain evidence="4">DK69</strain>
    </source>
</reference>
<name>A0A0A2MP66_9FLAO</name>
<reference evidence="3 4" key="2">
    <citation type="journal article" date="2015" name="Stand. Genomic Sci.">
        <title>High quality draft genomic sequence of Flavobacterium enshiense DK69(T) and comparison among Flavobacterium genomes.</title>
        <authorList>
            <person name="Zeng Z."/>
            <person name="Chen C."/>
            <person name="Du H."/>
            <person name="Wang G."/>
            <person name="Li M."/>
        </authorList>
    </citation>
    <scope>NUCLEOTIDE SEQUENCE [LARGE SCALE GENOMIC DNA]</scope>
    <source>
        <strain evidence="3 4">DK69</strain>
    </source>
</reference>
<keyword evidence="1" id="KW-0472">Membrane</keyword>
<evidence type="ECO:0008006" key="5">
    <source>
        <dbReference type="Google" id="ProtNLM"/>
    </source>
</evidence>
<keyword evidence="2" id="KW-0732">Signal</keyword>
<feature type="chain" id="PRO_5001992465" description="Signal peptidase" evidence="2">
    <location>
        <begin position="24"/>
        <end position="70"/>
    </location>
</feature>
<dbReference type="eggNOG" id="ENOG50310ZW">
    <property type="taxonomic scope" value="Bacteria"/>
</dbReference>
<feature type="signal peptide" evidence="2">
    <location>
        <begin position="1"/>
        <end position="23"/>
    </location>
</feature>
<keyword evidence="1" id="KW-0812">Transmembrane</keyword>
<dbReference type="Proteomes" id="UP000030149">
    <property type="component" value="Unassembled WGS sequence"/>
</dbReference>
<accession>A0A0A2MP66</accession>
<dbReference type="AlphaFoldDB" id="A0A0A2MP66"/>
<evidence type="ECO:0000313" key="4">
    <source>
        <dbReference type="Proteomes" id="UP000030149"/>
    </source>
</evidence>
<sequence>MKNNLQKLLMSAVVFLNTPMVFAEDAPPTPPPPSPPPGMPVDTGVAVLLVGALGLAFYYFKNIRTKKASK</sequence>
<comment type="caution">
    <text evidence="3">The sequence shown here is derived from an EMBL/GenBank/DDBJ whole genome shotgun (WGS) entry which is preliminary data.</text>
</comment>
<gene>
    <name evidence="3" type="ORF">Q767_12980</name>
</gene>
<keyword evidence="1" id="KW-1133">Transmembrane helix</keyword>